<dbReference type="RefSeq" id="WP_036485819.1">
    <property type="nucleotide sequence ID" value="NZ_JMQM01000002.1"/>
</dbReference>
<dbReference type="GO" id="GO:0008360">
    <property type="term" value="P:regulation of cell shape"/>
    <property type="evidence" value="ECO:0007669"/>
    <property type="project" value="UniProtKB-UniRule"/>
</dbReference>
<dbReference type="PANTHER" id="PTHR38589:SF1">
    <property type="entry name" value="BLR0621 PROTEIN"/>
    <property type="match status" value="1"/>
</dbReference>
<proteinExistence type="predicted"/>
<protein>
    <submittedName>
        <fullName evidence="3">ErfK/YbiS/YcfS/YnhG family protein</fullName>
    </submittedName>
</protein>
<dbReference type="GO" id="GO:0016740">
    <property type="term" value="F:transferase activity"/>
    <property type="evidence" value="ECO:0007669"/>
    <property type="project" value="InterPro"/>
</dbReference>
<dbReference type="EMBL" id="JMQM01000002">
    <property type="protein sequence ID" value="KFB08728.1"/>
    <property type="molecule type" value="Genomic_DNA"/>
</dbReference>
<comment type="pathway">
    <text evidence="1">Cell wall biogenesis; peptidoglycan biosynthesis.</text>
</comment>
<feature type="domain" description="L,D-TPase catalytic" evidence="2">
    <location>
        <begin position="1"/>
        <end position="176"/>
    </location>
</feature>
<dbReference type="PROSITE" id="PS52029">
    <property type="entry name" value="LD_TPASE"/>
    <property type="match status" value="1"/>
</dbReference>
<organism evidence="3 4">
    <name type="scientific">Nitratireductor basaltis</name>
    <dbReference type="NCBI Taxonomy" id="472175"/>
    <lineage>
        <taxon>Bacteria</taxon>
        <taxon>Pseudomonadati</taxon>
        <taxon>Pseudomonadota</taxon>
        <taxon>Alphaproteobacteria</taxon>
        <taxon>Hyphomicrobiales</taxon>
        <taxon>Phyllobacteriaceae</taxon>
        <taxon>Nitratireductor</taxon>
    </lineage>
</organism>
<accession>A0A084U6Z2</accession>
<dbReference type="STRING" id="472175.EL18_02982"/>
<dbReference type="PANTHER" id="PTHR38589">
    <property type="entry name" value="BLR0621 PROTEIN"/>
    <property type="match status" value="1"/>
</dbReference>
<gene>
    <name evidence="3" type="ORF">EL18_02982</name>
</gene>
<name>A0A084U6Z2_9HYPH</name>
<dbReference type="AlphaFoldDB" id="A0A084U6Z2"/>
<keyword evidence="1" id="KW-0573">Peptidoglycan synthesis</keyword>
<feature type="active site" description="Proton donor/acceptor" evidence="1">
    <location>
        <position position="140"/>
    </location>
</feature>
<comment type="caution">
    <text evidence="3">The sequence shown here is derived from an EMBL/GenBank/DDBJ whole genome shotgun (WGS) entry which is preliminary data.</text>
</comment>
<keyword evidence="1" id="KW-0133">Cell shape</keyword>
<dbReference type="eggNOG" id="COG3786">
    <property type="taxonomic scope" value="Bacteria"/>
</dbReference>
<dbReference type="GO" id="GO:0009252">
    <property type="term" value="P:peptidoglycan biosynthetic process"/>
    <property type="evidence" value="ECO:0007669"/>
    <property type="project" value="UniProtKB-KW"/>
</dbReference>
<dbReference type="PATRIC" id="fig|472175.3.peg.2975"/>
<dbReference type="InterPro" id="IPR005490">
    <property type="entry name" value="LD_TPept_cat_dom"/>
</dbReference>
<keyword evidence="1" id="KW-0961">Cell wall biogenesis/degradation</keyword>
<sequence>MLQSTPIRVHAQPGQPSRGILNYNGMTFSCALGRGGISAFKREGDGATPLARMKVVEIFWRGDKTTLPVARAGLPMQRIRSDMGWCDAPGDANYNRLVRLPFKASHETMKRDDRLYNVVVVLDWNLRPRTRGRGSAIFLHIAREGMKPTEGCIAVEPLVMRRLLPLLHPGRSFEVVR</sequence>
<evidence type="ECO:0000259" key="2">
    <source>
        <dbReference type="PROSITE" id="PS52029"/>
    </source>
</evidence>
<evidence type="ECO:0000313" key="3">
    <source>
        <dbReference type="EMBL" id="KFB08728.1"/>
    </source>
</evidence>
<keyword evidence="4" id="KW-1185">Reference proteome</keyword>
<evidence type="ECO:0000256" key="1">
    <source>
        <dbReference type="PROSITE-ProRule" id="PRU01373"/>
    </source>
</evidence>
<dbReference type="OrthoDB" id="9804204at2"/>
<feature type="active site" description="Nucleophile" evidence="1">
    <location>
        <position position="152"/>
    </location>
</feature>
<dbReference type="Proteomes" id="UP000053675">
    <property type="component" value="Unassembled WGS sequence"/>
</dbReference>
<reference evidence="3 4" key="1">
    <citation type="submission" date="2014-05" db="EMBL/GenBank/DDBJ databases">
        <title>Draft Genome Sequence of Nitratireductor basaltis Strain UMTGB225, A Marine Bacterium Isolated from Green Barrel Tunicate.</title>
        <authorList>
            <person name="Gan H.Y."/>
        </authorList>
    </citation>
    <scope>NUCLEOTIDE SEQUENCE [LARGE SCALE GENOMIC DNA]</scope>
    <source>
        <strain evidence="3 4">UMTGB225</strain>
    </source>
</reference>
<dbReference type="Pfam" id="PF03734">
    <property type="entry name" value="YkuD"/>
    <property type="match status" value="1"/>
</dbReference>
<evidence type="ECO:0000313" key="4">
    <source>
        <dbReference type="Proteomes" id="UP000053675"/>
    </source>
</evidence>
<dbReference type="GO" id="GO:0071555">
    <property type="term" value="P:cell wall organization"/>
    <property type="evidence" value="ECO:0007669"/>
    <property type="project" value="UniProtKB-UniRule"/>
</dbReference>